<reference evidence="3" key="1">
    <citation type="journal article" date="2019" name="Int. J. Syst. Evol. Microbiol.">
        <title>The Global Catalogue of Microorganisms (GCM) 10K type strain sequencing project: providing services to taxonomists for standard genome sequencing and annotation.</title>
        <authorList>
            <consortium name="The Broad Institute Genomics Platform"/>
            <consortium name="The Broad Institute Genome Sequencing Center for Infectious Disease"/>
            <person name="Wu L."/>
            <person name="Ma J."/>
        </authorList>
    </citation>
    <scope>NUCLEOTIDE SEQUENCE [LARGE SCALE GENOMIC DNA]</scope>
    <source>
        <strain evidence="3">JCM 14370</strain>
    </source>
</reference>
<name>A0ABQ2DJ89_9DEIO</name>
<evidence type="ECO:0000256" key="1">
    <source>
        <dbReference type="SAM" id="MobiDB-lite"/>
    </source>
</evidence>
<evidence type="ECO:0000313" key="3">
    <source>
        <dbReference type="Proteomes" id="UP000632222"/>
    </source>
</evidence>
<proteinExistence type="predicted"/>
<feature type="region of interest" description="Disordered" evidence="1">
    <location>
        <begin position="1"/>
        <end position="46"/>
    </location>
</feature>
<gene>
    <name evidence="2" type="ORF">GCM10008938_52020</name>
</gene>
<comment type="caution">
    <text evidence="2">The sequence shown here is derived from an EMBL/GenBank/DDBJ whole genome shotgun (WGS) entry which is preliminary data.</text>
</comment>
<dbReference type="Proteomes" id="UP000632222">
    <property type="component" value="Unassembled WGS sequence"/>
</dbReference>
<feature type="compositionally biased region" description="Polar residues" evidence="1">
    <location>
        <begin position="26"/>
        <end position="37"/>
    </location>
</feature>
<dbReference type="RefSeq" id="WP_189009422.1">
    <property type="nucleotide sequence ID" value="NZ_BMOD01000052.1"/>
</dbReference>
<evidence type="ECO:0000313" key="2">
    <source>
        <dbReference type="EMBL" id="GGJ59465.1"/>
    </source>
</evidence>
<protein>
    <submittedName>
        <fullName evidence="2">Uncharacterized protein</fullName>
    </submittedName>
</protein>
<accession>A0ABQ2DJ89</accession>
<keyword evidence="3" id="KW-1185">Reference proteome</keyword>
<dbReference type="EMBL" id="BMOD01000052">
    <property type="protein sequence ID" value="GGJ59465.1"/>
    <property type="molecule type" value="Genomic_DNA"/>
</dbReference>
<sequence>MRKPKNPQTERHQQVKKNLSLIPPWISTQPSSLTSQEPGVGLYDRPPFAPQVQCEAGQLAGENIHFTLATPPPEGPKTNWISRLKTQMKVQHEKQH</sequence>
<organism evidence="2 3">
    <name type="scientific">Deinococcus roseus</name>
    <dbReference type="NCBI Taxonomy" id="392414"/>
    <lineage>
        <taxon>Bacteria</taxon>
        <taxon>Thermotogati</taxon>
        <taxon>Deinococcota</taxon>
        <taxon>Deinococci</taxon>
        <taxon>Deinococcales</taxon>
        <taxon>Deinococcaceae</taxon>
        <taxon>Deinococcus</taxon>
    </lineage>
</organism>